<keyword evidence="1" id="KW-1133">Transmembrane helix</keyword>
<evidence type="ECO:0000313" key="2">
    <source>
        <dbReference type="EMBL" id="KAG5635694.1"/>
    </source>
</evidence>
<name>A0A9P7FP51_9AGAR</name>
<dbReference type="EMBL" id="JABCKI010006038">
    <property type="protein sequence ID" value="KAG5635694.1"/>
    <property type="molecule type" value="Genomic_DNA"/>
</dbReference>
<sequence length="457" mass="49547">MTFLSATWRTINRNIANLTCTLENEALTSTAESSGSPADGHYWYFPADVKQAVLDQDINKIDAAKKKHAADLEANIKIMSKKGPDAYVTTTNESNKQQYQICETETGIMWTYTTKIEHVKAKVRATVAVGSFSKNAQILGISTTTLTNLPTQIADLTISSIAAKVVGTFVAQRLGGAIYAAALAAAETAATAGLEAAGIMVSELVVTIASFVTGLIALVVVGIIVYYVVSVLHKSFGLTFNVYNWSTSDEWDIVEWYSDNALMQDVEKKEGPFKPAKLPAVSSTFNSSLQSNLTDILLPFRFGYTAGQVYYRHQEISFLSSVMVSDDSVAAYATYTALNDNNWAEGLGMGLKAVSKSEPAKGQSKYQLFPRILINGPNTVLYMKYVVHWGKDNELNLADNSYWSSLESFYKGSWAGKGTGTISLNIAGTPVVGMTPALRGESSHLYSFDIHIGATAQ</sequence>
<evidence type="ECO:0000313" key="3">
    <source>
        <dbReference type="Proteomes" id="UP000717328"/>
    </source>
</evidence>
<keyword evidence="1" id="KW-0472">Membrane</keyword>
<comment type="caution">
    <text evidence="2">The sequence shown here is derived from an EMBL/GenBank/DDBJ whole genome shotgun (WGS) entry which is preliminary data.</text>
</comment>
<dbReference type="AlphaFoldDB" id="A0A9P7FP51"/>
<dbReference type="Proteomes" id="UP000717328">
    <property type="component" value="Unassembled WGS sequence"/>
</dbReference>
<evidence type="ECO:0000256" key="1">
    <source>
        <dbReference type="SAM" id="Phobius"/>
    </source>
</evidence>
<dbReference type="OrthoDB" id="1062969at2759"/>
<gene>
    <name evidence="2" type="ORF">H0H81_010364</name>
</gene>
<keyword evidence="1" id="KW-0812">Transmembrane</keyword>
<reference evidence="2" key="2">
    <citation type="submission" date="2021-10" db="EMBL/GenBank/DDBJ databases">
        <title>Phylogenomics reveals ancestral predisposition of the termite-cultivated fungus Termitomyces towards a domesticated lifestyle.</title>
        <authorList>
            <person name="Auxier B."/>
            <person name="Grum-Grzhimaylo A."/>
            <person name="Cardenas M.E."/>
            <person name="Lodge J.D."/>
            <person name="Laessoe T."/>
            <person name="Pedersen O."/>
            <person name="Smith M.E."/>
            <person name="Kuyper T.W."/>
            <person name="Franco-Molano E.A."/>
            <person name="Baroni T.J."/>
            <person name="Aanen D.K."/>
        </authorList>
    </citation>
    <scope>NUCLEOTIDE SEQUENCE</scope>
    <source>
        <strain evidence="2">D49</strain>
    </source>
</reference>
<proteinExistence type="predicted"/>
<feature type="transmembrane region" description="Helical" evidence="1">
    <location>
        <begin position="204"/>
        <end position="229"/>
    </location>
</feature>
<accession>A0A9P7FP51</accession>
<keyword evidence="3" id="KW-1185">Reference proteome</keyword>
<protein>
    <submittedName>
        <fullName evidence="2">Uncharacterized protein</fullName>
    </submittedName>
</protein>
<reference evidence="2" key="1">
    <citation type="submission" date="2021-02" db="EMBL/GenBank/DDBJ databases">
        <authorList>
            <person name="Nieuwenhuis M."/>
            <person name="Van De Peppel L.J.J."/>
        </authorList>
    </citation>
    <scope>NUCLEOTIDE SEQUENCE</scope>
    <source>
        <strain evidence="2">D49</strain>
    </source>
</reference>
<organism evidence="2 3">
    <name type="scientific">Sphagnurus paluster</name>
    <dbReference type="NCBI Taxonomy" id="117069"/>
    <lineage>
        <taxon>Eukaryota</taxon>
        <taxon>Fungi</taxon>
        <taxon>Dikarya</taxon>
        <taxon>Basidiomycota</taxon>
        <taxon>Agaricomycotina</taxon>
        <taxon>Agaricomycetes</taxon>
        <taxon>Agaricomycetidae</taxon>
        <taxon>Agaricales</taxon>
        <taxon>Tricholomatineae</taxon>
        <taxon>Lyophyllaceae</taxon>
        <taxon>Sphagnurus</taxon>
    </lineage>
</organism>